<keyword evidence="5 8" id="KW-0328">Glycosyltransferase</keyword>
<dbReference type="GO" id="GO:0005829">
    <property type="term" value="C:cytosol"/>
    <property type="evidence" value="ECO:0007669"/>
    <property type="project" value="TreeGrafter"/>
</dbReference>
<dbReference type="PANTHER" id="PTHR45825">
    <property type="entry name" value="GRANULE-BOUND STARCH SYNTHASE 1, CHLOROPLASTIC/AMYLOPLASTIC"/>
    <property type="match status" value="1"/>
</dbReference>
<protein>
    <recommendedName>
        <fullName evidence="8">Glycogen synthase</fullName>
        <ecNumber evidence="8">2.4.1.21</ecNumber>
    </recommendedName>
    <alternativeName>
        <fullName evidence="8">Starch [bacterial glycogen] synthase</fullName>
    </alternativeName>
</protein>
<evidence type="ECO:0000256" key="7">
    <source>
        <dbReference type="ARBA" id="ARBA00023056"/>
    </source>
</evidence>
<keyword evidence="6 8" id="KW-0808">Transferase</keyword>
<dbReference type="GO" id="GO:0005978">
    <property type="term" value="P:glycogen biosynthetic process"/>
    <property type="evidence" value="ECO:0007669"/>
    <property type="project" value="UniProtKB-UniRule"/>
</dbReference>
<dbReference type="SUPFAM" id="SSF53756">
    <property type="entry name" value="UDP-Glycosyltransferase/glycogen phosphorylase"/>
    <property type="match status" value="1"/>
</dbReference>
<feature type="binding site" evidence="8">
    <location>
        <position position="17"/>
    </location>
    <ligand>
        <name>ADP-alpha-D-glucose</name>
        <dbReference type="ChEBI" id="CHEBI:57498"/>
    </ligand>
</feature>
<dbReference type="UniPathway" id="UPA00164"/>
<dbReference type="InterPro" id="IPR013534">
    <property type="entry name" value="Starch_synth_cat_dom"/>
</dbReference>
<dbReference type="CDD" id="cd03791">
    <property type="entry name" value="GT5_Glycogen_synthase_DULL1-like"/>
    <property type="match status" value="1"/>
</dbReference>
<dbReference type="HAMAP" id="MF_00484">
    <property type="entry name" value="Glycogen_synth"/>
    <property type="match status" value="1"/>
</dbReference>
<comment type="catalytic activity">
    <reaction evidence="1 8">
        <text>[(1-&gt;4)-alpha-D-glucosyl](n) + ADP-alpha-D-glucose = [(1-&gt;4)-alpha-D-glucosyl](n+1) + ADP + H(+)</text>
        <dbReference type="Rhea" id="RHEA:18189"/>
        <dbReference type="Rhea" id="RHEA-COMP:9584"/>
        <dbReference type="Rhea" id="RHEA-COMP:9587"/>
        <dbReference type="ChEBI" id="CHEBI:15378"/>
        <dbReference type="ChEBI" id="CHEBI:15444"/>
        <dbReference type="ChEBI" id="CHEBI:57498"/>
        <dbReference type="ChEBI" id="CHEBI:456216"/>
        <dbReference type="EC" id="2.4.1.21"/>
    </reaction>
</comment>
<evidence type="ECO:0000256" key="4">
    <source>
        <dbReference type="ARBA" id="ARBA00010281"/>
    </source>
</evidence>
<feature type="domain" description="Starch synthase catalytic" evidence="10">
    <location>
        <begin position="4"/>
        <end position="246"/>
    </location>
</feature>
<comment type="function">
    <text evidence="2 8">Synthesizes alpha-1,4-glucan chains using ADP-glucose.</text>
</comment>
<proteinExistence type="inferred from homology"/>
<comment type="pathway">
    <text evidence="3 8">Glycan biosynthesis; glycogen biosynthesis.</text>
</comment>
<sequence length="489" mass="52109">MPLNVLSVASEAVPLIKTGGLADVAGALPGAVADHGAAMTTLLPGYPSVLKAMPRARPVHQWDSLLGTPARLLSGKIGTKGAEYPLLVLDAPELFTRDGSPYSDISGKDWSDNWRRFAALGRAAADLAGGAMVKRGKPQGFDLVHAHDWQAAMTCAYLRYAPYGEARIPSVVTIHNMAFQGWFGKEVFAQLGLPPKAWTMDGVEYHGGVGMLKAGLACADAVTTVSPTYAREIRSGTFGMGLEGLIIARGHAVSGILNGIDTDVWNPATDKALAATFTARTLERRMANKRALEAEFDLDEDDGPLFIVVSRLTWQKGMDVLPEVLDHLVGIGGRLALLGSADPHIEQQLFEGAARHPGRVGIRIGYDEDLSHRMQGGGDAILVPSRFEPCGLTQLYGLAYGCVPVVSRTGGLADTVIDANPAALAAGCATGIQHDGVTYDALAAALTRTVDLYRQPAVWQKIQKNAMKCDFSWKASGKAYADLYRSLMT</sequence>
<evidence type="ECO:0000259" key="9">
    <source>
        <dbReference type="Pfam" id="PF00534"/>
    </source>
</evidence>
<dbReference type="STRING" id="428990.SAMN06295987_102720"/>
<dbReference type="EC" id="2.4.1.21" evidence="8"/>
<gene>
    <name evidence="8" type="primary">glgA</name>
    <name evidence="11" type="ORF">SAMN06295987_102720</name>
</gene>
<evidence type="ECO:0000256" key="6">
    <source>
        <dbReference type="ARBA" id="ARBA00022679"/>
    </source>
</evidence>
<dbReference type="AlphaFoldDB" id="A0A1U6HLN4"/>
<dbReference type="Pfam" id="PF00534">
    <property type="entry name" value="Glycos_transf_1"/>
    <property type="match status" value="1"/>
</dbReference>
<dbReference type="PANTHER" id="PTHR45825:SF11">
    <property type="entry name" value="ALPHA AMYLASE DOMAIN-CONTAINING PROTEIN"/>
    <property type="match status" value="1"/>
</dbReference>
<evidence type="ECO:0000256" key="5">
    <source>
        <dbReference type="ARBA" id="ARBA00022676"/>
    </source>
</evidence>
<organism evidence="11 12">
    <name type="scientific">Novosphingobium mathurense</name>
    <dbReference type="NCBI Taxonomy" id="428990"/>
    <lineage>
        <taxon>Bacteria</taxon>
        <taxon>Pseudomonadati</taxon>
        <taxon>Pseudomonadota</taxon>
        <taxon>Alphaproteobacteria</taxon>
        <taxon>Sphingomonadales</taxon>
        <taxon>Sphingomonadaceae</taxon>
        <taxon>Novosphingobium</taxon>
    </lineage>
</organism>
<evidence type="ECO:0000256" key="3">
    <source>
        <dbReference type="ARBA" id="ARBA00004964"/>
    </source>
</evidence>
<evidence type="ECO:0000256" key="2">
    <source>
        <dbReference type="ARBA" id="ARBA00002764"/>
    </source>
</evidence>
<dbReference type="Pfam" id="PF08323">
    <property type="entry name" value="Glyco_transf_5"/>
    <property type="match status" value="1"/>
</dbReference>
<evidence type="ECO:0000256" key="8">
    <source>
        <dbReference type="HAMAP-Rule" id="MF_00484"/>
    </source>
</evidence>
<reference evidence="12" key="1">
    <citation type="submission" date="2017-02" db="EMBL/GenBank/DDBJ databases">
        <authorList>
            <person name="Varghese N."/>
            <person name="Submissions S."/>
        </authorList>
    </citation>
    <scope>NUCLEOTIDE SEQUENCE [LARGE SCALE GENOMIC DNA]</scope>
    <source>
        <strain evidence="12">SM117</strain>
    </source>
</reference>
<evidence type="ECO:0000256" key="1">
    <source>
        <dbReference type="ARBA" id="ARBA00001478"/>
    </source>
</evidence>
<comment type="similarity">
    <text evidence="4 8">Belongs to the glycosyltransferase 1 family. Bacterial/plant glycogen synthase subfamily.</text>
</comment>
<name>A0A1U6HLN4_9SPHN</name>
<evidence type="ECO:0000313" key="12">
    <source>
        <dbReference type="Proteomes" id="UP000190989"/>
    </source>
</evidence>
<dbReference type="NCBIfam" id="NF001899">
    <property type="entry name" value="PRK00654.1-2"/>
    <property type="match status" value="1"/>
</dbReference>
<dbReference type="RefSeq" id="WP_054944378.1">
    <property type="nucleotide sequence ID" value="NZ_FVZE01000002.1"/>
</dbReference>
<feature type="domain" description="Glycosyl transferase family 1" evidence="9">
    <location>
        <begin position="301"/>
        <end position="453"/>
    </location>
</feature>
<keyword evidence="12" id="KW-1185">Reference proteome</keyword>
<accession>A0A1U6HLN4</accession>
<dbReference type="Proteomes" id="UP000190989">
    <property type="component" value="Unassembled WGS sequence"/>
</dbReference>
<dbReference type="Gene3D" id="3.40.50.2000">
    <property type="entry name" value="Glycogen Phosphorylase B"/>
    <property type="match status" value="2"/>
</dbReference>
<dbReference type="EMBL" id="FVZE01000002">
    <property type="protein sequence ID" value="SLJ96705.1"/>
    <property type="molecule type" value="Genomic_DNA"/>
</dbReference>
<dbReference type="GO" id="GO:0009011">
    <property type="term" value="F:alpha-1,4-glucan glucosyltransferase (ADP-glucose donor) activity"/>
    <property type="evidence" value="ECO:0007669"/>
    <property type="project" value="UniProtKB-UniRule"/>
</dbReference>
<evidence type="ECO:0000313" key="11">
    <source>
        <dbReference type="EMBL" id="SLJ96705.1"/>
    </source>
</evidence>
<dbReference type="GO" id="GO:0004373">
    <property type="term" value="F:alpha-1,4-glucan glucosyltransferase (UDP-glucose donor) activity"/>
    <property type="evidence" value="ECO:0007669"/>
    <property type="project" value="InterPro"/>
</dbReference>
<dbReference type="InterPro" id="IPR001296">
    <property type="entry name" value="Glyco_trans_1"/>
</dbReference>
<dbReference type="InterPro" id="IPR011835">
    <property type="entry name" value="GS/SS"/>
</dbReference>
<dbReference type="NCBIfam" id="TIGR02095">
    <property type="entry name" value="glgA"/>
    <property type="match status" value="1"/>
</dbReference>
<evidence type="ECO:0000259" key="10">
    <source>
        <dbReference type="Pfam" id="PF08323"/>
    </source>
</evidence>
<keyword evidence="7 8" id="KW-0320">Glycogen biosynthesis</keyword>